<comment type="similarity">
    <text evidence="1">Belongs to the PPP4R2 family.</text>
</comment>
<dbReference type="Pfam" id="PF09184">
    <property type="entry name" value="PPP4R2"/>
    <property type="match status" value="1"/>
</dbReference>
<sequence>MENKEDILDALNEFEKKPCTEIPPLLEQYLQQVAKTGKTLFPWHQLKKLFVAKVDLVMTQFKETSPTDLLQTTPNIEPVKYDEMRKRILSLMDEFQGAPFTVQRLCELINEPKRHYKRCDKFLRGIEKNVSVVTTIDPFGRKIVSESQAMVNGLDSNGINEAFPKPSPFSSFPTPTQSAWPSFVDKLFGSNQPKQTQSNIDKEEVTSEGSVDDEHLTEQILPESSNAYETETLGTEPRDEDTNNEDVFTKSTNSPVQKESIDSSPSLSESAYLEEKSAVIDEVSEVDQEERKTEERDDEPRESSDQAKETDKLPDTFDKAEKTESSQCDEDSDSDKSQKVLDICEKAQNILDSVNKACSEAEKTVTIAQQVCESDQKEQSTDSDTENPEAPILEITEKQSNEKEEEQKQSTSDPPSEFKESNSSLIVEQNQSDLPVVDQKLQLEISERQQLQSCNESGDSVSDSKKARLQLSEACESMDVDSNESVLDNSNNIATSTLPLKEATIDDEERVRLETEAQINKTEDIPMEQD</sequence>
<dbReference type="PANTHER" id="PTHR16487:SF0">
    <property type="entry name" value="PROTEIN PHOSPHATASE 4 REGULATORY SUBUNIT 2-RELATED"/>
    <property type="match status" value="1"/>
</dbReference>
<dbReference type="OrthoDB" id="341898at2759"/>
<feature type="compositionally biased region" description="Basic and acidic residues" evidence="2">
    <location>
        <begin position="395"/>
        <end position="408"/>
    </location>
</feature>
<feature type="compositionally biased region" description="Basic and acidic residues" evidence="2">
    <location>
        <begin position="289"/>
        <end position="324"/>
    </location>
</feature>
<dbReference type="GO" id="GO:0019888">
    <property type="term" value="F:protein phosphatase regulator activity"/>
    <property type="evidence" value="ECO:0007669"/>
    <property type="project" value="InterPro"/>
</dbReference>
<dbReference type="GO" id="GO:0005737">
    <property type="term" value="C:cytoplasm"/>
    <property type="evidence" value="ECO:0007669"/>
    <property type="project" value="TreeGrafter"/>
</dbReference>
<feature type="compositionally biased region" description="Polar residues" evidence="2">
    <location>
        <begin position="222"/>
        <end position="233"/>
    </location>
</feature>
<dbReference type="AlphaFoldDB" id="A0A6J8EM29"/>
<dbReference type="EMBL" id="CACVKT020009075">
    <property type="protein sequence ID" value="CAC5420111.1"/>
    <property type="molecule type" value="Genomic_DNA"/>
</dbReference>
<dbReference type="Proteomes" id="UP000507470">
    <property type="component" value="Unassembled WGS sequence"/>
</dbReference>
<dbReference type="InterPro" id="IPR015267">
    <property type="entry name" value="PPP4R2"/>
</dbReference>
<evidence type="ECO:0000256" key="1">
    <source>
        <dbReference type="ARBA" id="ARBA00009207"/>
    </source>
</evidence>
<feature type="region of interest" description="Disordered" evidence="2">
    <location>
        <begin position="372"/>
        <end position="433"/>
    </location>
</feature>
<feature type="compositionally biased region" description="Polar residues" evidence="2">
    <location>
        <begin position="189"/>
        <end position="199"/>
    </location>
</feature>
<feature type="compositionally biased region" description="Polar residues" evidence="2">
    <location>
        <begin position="245"/>
        <end position="257"/>
    </location>
</feature>
<reference evidence="3 4" key="1">
    <citation type="submission" date="2020-06" db="EMBL/GenBank/DDBJ databases">
        <authorList>
            <person name="Li R."/>
            <person name="Bekaert M."/>
        </authorList>
    </citation>
    <scope>NUCLEOTIDE SEQUENCE [LARGE SCALE GENOMIC DNA]</scope>
    <source>
        <strain evidence="4">wild</strain>
    </source>
</reference>
<accession>A0A6J8EM29</accession>
<dbReference type="GO" id="GO:0030289">
    <property type="term" value="C:protein phosphatase 4 complex"/>
    <property type="evidence" value="ECO:0007669"/>
    <property type="project" value="InterPro"/>
</dbReference>
<feature type="region of interest" description="Disordered" evidence="2">
    <location>
        <begin position="498"/>
        <end position="530"/>
    </location>
</feature>
<name>A0A6J8EM29_MYTCO</name>
<dbReference type="PANTHER" id="PTHR16487">
    <property type="entry name" value="PPP4R2-RELATED PROTEIN"/>
    <property type="match status" value="1"/>
</dbReference>
<keyword evidence="4" id="KW-1185">Reference proteome</keyword>
<gene>
    <name evidence="3" type="ORF">MCOR_52376</name>
</gene>
<feature type="compositionally biased region" description="Polar residues" evidence="2">
    <location>
        <begin position="421"/>
        <end position="433"/>
    </location>
</feature>
<evidence type="ECO:0000313" key="3">
    <source>
        <dbReference type="EMBL" id="CAC5420111.1"/>
    </source>
</evidence>
<evidence type="ECO:0000256" key="2">
    <source>
        <dbReference type="SAM" id="MobiDB-lite"/>
    </source>
</evidence>
<evidence type="ECO:0000313" key="4">
    <source>
        <dbReference type="Proteomes" id="UP000507470"/>
    </source>
</evidence>
<organism evidence="3 4">
    <name type="scientific">Mytilus coruscus</name>
    <name type="common">Sea mussel</name>
    <dbReference type="NCBI Taxonomy" id="42192"/>
    <lineage>
        <taxon>Eukaryota</taxon>
        <taxon>Metazoa</taxon>
        <taxon>Spiralia</taxon>
        <taxon>Lophotrochozoa</taxon>
        <taxon>Mollusca</taxon>
        <taxon>Bivalvia</taxon>
        <taxon>Autobranchia</taxon>
        <taxon>Pteriomorphia</taxon>
        <taxon>Mytilida</taxon>
        <taxon>Mytiloidea</taxon>
        <taxon>Mytilidae</taxon>
        <taxon>Mytilinae</taxon>
        <taxon>Mytilus</taxon>
    </lineage>
</organism>
<dbReference type="GO" id="GO:0005634">
    <property type="term" value="C:nucleus"/>
    <property type="evidence" value="ECO:0007669"/>
    <property type="project" value="TreeGrafter"/>
</dbReference>
<proteinExistence type="inferred from homology"/>
<feature type="region of interest" description="Disordered" evidence="2">
    <location>
        <begin position="184"/>
        <end position="338"/>
    </location>
</feature>
<protein>
    <submittedName>
        <fullName evidence="3">PPP4R2</fullName>
    </submittedName>
</protein>